<dbReference type="EMBL" id="JAWJZY010000003">
    <property type="protein sequence ID" value="MEE8658860.1"/>
    <property type="molecule type" value="Genomic_DNA"/>
</dbReference>
<accession>A0ABU7U5G4</accession>
<gene>
    <name evidence="5" type="ORF">DOFOFD_07530</name>
</gene>
<evidence type="ECO:0000256" key="1">
    <source>
        <dbReference type="ARBA" id="ARBA00004328"/>
    </source>
</evidence>
<organism evidence="5 6">
    <name type="scientific">Sorlinia euscelidii</name>
    <dbReference type="NCBI Taxonomy" id="3081148"/>
    <lineage>
        <taxon>Bacteria</taxon>
        <taxon>Pseudomonadati</taxon>
        <taxon>Pseudomonadota</taxon>
        <taxon>Alphaproteobacteria</taxon>
        <taxon>Acetobacterales</taxon>
        <taxon>Acetobacteraceae</taxon>
        <taxon>Sorlinia</taxon>
    </lineage>
</organism>
<proteinExistence type="predicted"/>
<evidence type="ECO:0000259" key="4">
    <source>
        <dbReference type="Pfam" id="PF05065"/>
    </source>
</evidence>
<name>A0ABU7U5G4_9PROT</name>
<evidence type="ECO:0000313" key="5">
    <source>
        <dbReference type="EMBL" id="MEE8658860.1"/>
    </source>
</evidence>
<dbReference type="Proteomes" id="UP001312908">
    <property type="component" value="Unassembled WGS sequence"/>
</dbReference>
<feature type="coiled-coil region" evidence="2">
    <location>
        <begin position="6"/>
        <end position="65"/>
    </location>
</feature>
<dbReference type="Gene3D" id="3.30.2320.10">
    <property type="entry name" value="hypothetical protein PF0899 domain"/>
    <property type="match status" value="1"/>
</dbReference>
<reference evidence="5 6" key="1">
    <citation type="submission" date="2023-10" db="EMBL/GenBank/DDBJ databases">
        <title>Sorlinia euscelidii gen. nov., sp. nov., an acetic acid bacteria isolated from the gut of Euscelidius variegatus emitter.</title>
        <authorList>
            <person name="Michoud G."/>
            <person name="Marasco R."/>
            <person name="Seferji K."/>
            <person name="Gonella E."/>
            <person name="Garuglieri E."/>
            <person name="Alma A."/>
            <person name="Mapelli F."/>
            <person name="Borin S."/>
            <person name="Daffonchio D."/>
            <person name="Crotti E."/>
        </authorList>
    </citation>
    <scope>NUCLEOTIDE SEQUENCE [LARGE SCALE GENOMIC DNA]</scope>
    <source>
        <strain evidence="5 6">EV16P</strain>
    </source>
</reference>
<dbReference type="Gene3D" id="3.30.2400.10">
    <property type="entry name" value="Major capsid protein gp5"/>
    <property type="match status" value="1"/>
</dbReference>
<sequence length="425" mass="46301">MSEQDYKQAVKDLEAATDEVKRFADTAKMELGNLGKVSDETKQRADKALTEMHSLSTRVMDLEQKNARRGQHDQGLARRSLGQIVVESDEIKTLLSEGERFRGRAAVEVKAITSASSTGSSGTTGLVVADRRPDIVQAVPNRLLTIRDLLMPGTTSSNAIDYVRETLFDIKAAPVEENPSKIKPQSEITFELVTQGVKTIAHFVAASRQILADAPMLTSYIDGRLRYGLALAEEEQLLNGDGTGQNLHGLMTQATEYVAPAGVTVRNETIIDRLRLAMLQATLAQYPATGHVLNPTDWASIELTKDDYSRYIFANPTGLAGPTLWGLPVAESLSMKAGTFLTGAFAYAAQIFDRETAIVAISTEDRDNFVKNMVTILAEERLALAVYRPQALIKGRVASAPPSVKAPLDPSRKKKNDDGKDPEEG</sequence>
<keyword evidence="6" id="KW-1185">Reference proteome</keyword>
<comment type="caution">
    <text evidence="5">The sequence shown here is derived from an EMBL/GenBank/DDBJ whole genome shotgun (WGS) entry which is preliminary data.</text>
</comment>
<feature type="region of interest" description="Disordered" evidence="3">
    <location>
        <begin position="398"/>
        <end position="425"/>
    </location>
</feature>
<keyword evidence="2" id="KW-0175">Coiled coil</keyword>
<evidence type="ECO:0000256" key="2">
    <source>
        <dbReference type="SAM" id="Coils"/>
    </source>
</evidence>
<dbReference type="NCBIfam" id="TIGR01554">
    <property type="entry name" value="major_cap_HK97"/>
    <property type="match status" value="1"/>
</dbReference>
<dbReference type="InterPro" id="IPR054612">
    <property type="entry name" value="Phage_capsid-like_C"/>
</dbReference>
<evidence type="ECO:0000313" key="6">
    <source>
        <dbReference type="Proteomes" id="UP001312908"/>
    </source>
</evidence>
<dbReference type="SUPFAM" id="SSF56563">
    <property type="entry name" value="Major capsid protein gp5"/>
    <property type="match status" value="1"/>
</dbReference>
<dbReference type="Pfam" id="PF05065">
    <property type="entry name" value="Phage_capsid"/>
    <property type="match status" value="1"/>
</dbReference>
<evidence type="ECO:0000256" key="3">
    <source>
        <dbReference type="SAM" id="MobiDB-lite"/>
    </source>
</evidence>
<protein>
    <submittedName>
        <fullName evidence="5">Phage major capsid protein</fullName>
    </submittedName>
</protein>
<feature type="domain" description="Phage capsid-like C-terminal" evidence="4">
    <location>
        <begin position="126"/>
        <end position="395"/>
    </location>
</feature>
<comment type="subcellular location">
    <subcellularLocation>
        <location evidence="1">Virion</location>
    </subcellularLocation>
</comment>
<dbReference type="RefSeq" id="WP_394819764.1">
    <property type="nucleotide sequence ID" value="NZ_JAWJZY010000003.1"/>
</dbReference>
<dbReference type="InterPro" id="IPR024455">
    <property type="entry name" value="Phage_capsid"/>
</dbReference>